<organism evidence="1 2">
    <name type="scientific">Puccinia striiformis f. sp. tritici PST-78</name>
    <dbReference type="NCBI Taxonomy" id="1165861"/>
    <lineage>
        <taxon>Eukaryota</taxon>
        <taxon>Fungi</taxon>
        <taxon>Dikarya</taxon>
        <taxon>Basidiomycota</taxon>
        <taxon>Pucciniomycotina</taxon>
        <taxon>Pucciniomycetes</taxon>
        <taxon>Pucciniales</taxon>
        <taxon>Pucciniaceae</taxon>
        <taxon>Puccinia</taxon>
    </lineage>
</organism>
<reference evidence="2" key="1">
    <citation type="submission" date="2014-03" db="EMBL/GenBank/DDBJ databases">
        <title>The Genome Sequence of Puccinia striiformis f. sp. tritici PST-78.</title>
        <authorList>
            <consortium name="The Broad Institute Genome Sequencing Platform"/>
            <person name="Cuomo C."/>
            <person name="Hulbert S."/>
            <person name="Chen X."/>
            <person name="Walker B."/>
            <person name="Young S.K."/>
            <person name="Zeng Q."/>
            <person name="Gargeya S."/>
            <person name="Fitzgerald M."/>
            <person name="Haas B."/>
            <person name="Abouelleil A."/>
            <person name="Alvarado L."/>
            <person name="Arachchi H.M."/>
            <person name="Berlin A.M."/>
            <person name="Chapman S.B."/>
            <person name="Goldberg J."/>
            <person name="Griggs A."/>
            <person name="Gujja S."/>
            <person name="Hansen M."/>
            <person name="Howarth C."/>
            <person name="Imamovic A."/>
            <person name="Larimer J."/>
            <person name="McCowan C."/>
            <person name="Montmayeur A."/>
            <person name="Murphy C."/>
            <person name="Neiman D."/>
            <person name="Pearson M."/>
            <person name="Priest M."/>
            <person name="Roberts A."/>
            <person name="Saif S."/>
            <person name="Shea T."/>
            <person name="Sisk P."/>
            <person name="Sykes S."/>
            <person name="Wortman J."/>
            <person name="Nusbaum C."/>
            <person name="Birren B."/>
        </authorList>
    </citation>
    <scope>NUCLEOTIDE SEQUENCE [LARGE SCALE GENOMIC DNA]</scope>
    <source>
        <strain evidence="2">race PST-78</strain>
    </source>
</reference>
<keyword evidence="2" id="KW-1185">Reference proteome</keyword>
<dbReference type="AlphaFoldDB" id="A0A0L0V0R2"/>
<gene>
    <name evidence="1" type="ORF">PSTG_13721</name>
</gene>
<accession>A0A0L0V0R2</accession>
<dbReference type="STRING" id="1165861.A0A0L0V0R2"/>
<dbReference type="Proteomes" id="UP000054564">
    <property type="component" value="Unassembled WGS sequence"/>
</dbReference>
<comment type="caution">
    <text evidence="1">The sequence shown here is derived from an EMBL/GenBank/DDBJ whole genome shotgun (WGS) entry which is preliminary data.</text>
</comment>
<sequence>MDSLASSSLHASDNKAGDQIAAVLKKVDAVVLKITGSAANGSEYKFWAPKVEEVAPPTLITGYRIQWNIKFQSRDRAYQGQNVIHKLIEIKRARQD</sequence>
<proteinExistence type="predicted"/>
<evidence type="ECO:0000313" key="1">
    <source>
        <dbReference type="EMBL" id="KNE92872.1"/>
    </source>
</evidence>
<protein>
    <submittedName>
        <fullName evidence="1">Uncharacterized protein</fullName>
    </submittedName>
</protein>
<name>A0A0L0V0R2_9BASI</name>
<evidence type="ECO:0000313" key="2">
    <source>
        <dbReference type="Proteomes" id="UP000054564"/>
    </source>
</evidence>
<dbReference type="EMBL" id="AJIL01000151">
    <property type="protein sequence ID" value="KNE92872.1"/>
    <property type="molecule type" value="Genomic_DNA"/>
</dbReference>